<name>A0A3D5QD35_FLESI</name>
<dbReference type="PANTHER" id="PTHR11806:SF2">
    <property type="entry name" value="METHYLENETETRAHYDROFOLATE--TRNA-(URACIL-5-)-METHYLTRANSFERASE TRMFO"/>
    <property type="match status" value="1"/>
</dbReference>
<evidence type="ECO:0000256" key="8">
    <source>
        <dbReference type="ARBA" id="ARBA00022857"/>
    </source>
</evidence>
<dbReference type="InterPro" id="IPR040131">
    <property type="entry name" value="MnmG_N"/>
</dbReference>
<dbReference type="Gene3D" id="3.50.50.60">
    <property type="entry name" value="FAD/NAD(P)-binding domain"/>
    <property type="match status" value="2"/>
</dbReference>
<evidence type="ECO:0000256" key="1">
    <source>
        <dbReference type="ARBA" id="ARBA00001974"/>
    </source>
</evidence>
<keyword evidence="9" id="KW-0520">NAD</keyword>
<evidence type="ECO:0000256" key="3">
    <source>
        <dbReference type="ARBA" id="ARBA00022603"/>
    </source>
</evidence>
<keyword evidence="7" id="KW-0274">FAD</keyword>
<evidence type="ECO:0000259" key="10">
    <source>
        <dbReference type="Pfam" id="PF01134"/>
    </source>
</evidence>
<keyword evidence="6" id="KW-0819">tRNA processing</keyword>
<keyword evidence="4" id="KW-0285">Flavoprotein</keyword>
<keyword evidence="5 11" id="KW-0808">Transferase</keyword>
<dbReference type="AlphaFoldDB" id="A0A3D5QD35"/>
<dbReference type="GO" id="GO:0047151">
    <property type="term" value="F:tRNA (uracil(54)-C5)-methyltransferase activity, 5,10-methylenetetrahydrofolate-dependent"/>
    <property type="evidence" value="ECO:0007669"/>
    <property type="project" value="InterPro"/>
</dbReference>
<evidence type="ECO:0000256" key="2">
    <source>
        <dbReference type="ARBA" id="ARBA00022490"/>
    </source>
</evidence>
<evidence type="ECO:0000256" key="5">
    <source>
        <dbReference type="ARBA" id="ARBA00022679"/>
    </source>
</evidence>
<dbReference type="PANTHER" id="PTHR11806">
    <property type="entry name" value="GLUCOSE INHIBITED DIVISION PROTEIN A"/>
    <property type="match status" value="1"/>
</dbReference>
<evidence type="ECO:0000256" key="9">
    <source>
        <dbReference type="ARBA" id="ARBA00023027"/>
    </source>
</evidence>
<proteinExistence type="predicted"/>
<dbReference type="GO" id="GO:0030488">
    <property type="term" value="P:tRNA methylation"/>
    <property type="evidence" value="ECO:0007669"/>
    <property type="project" value="TreeGrafter"/>
</dbReference>
<evidence type="ECO:0000256" key="7">
    <source>
        <dbReference type="ARBA" id="ARBA00022827"/>
    </source>
</evidence>
<gene>
    <name evidence="11" type="ORF">DHM44_08140</name>
</gene>
<dbReference type="Proteomes" id="UP000262325">
    <property type="component" value="Unassembled WGS sequence"/>
</dbReference>
<dbReference type="InterPro" id="IPR036188">
    <property type="entry name" value="FAD/NAD-bd_sf"/>
</dbReference>
<organism evidence="11 12">
    <name type="scientific">Flexistipes sinusarabici</name>
    <dbReference type="NCBI Taxonomy" id="2352"/>
    <lineage>
        <taxon>Bacteria</taxon>
        <taxon>Pseudomonadati</taxon>
        <taxon>Deferribacterota</taxon>
        <taxon>Deferribacteres</taxon>
        <taxon>Deferribacterales</taxon>
        <taxon>Flexistipitaceae</taxon>
        <taxon>Flexistipes</taxon>
    </lineage>
</organism>
<dbReference type="GO" id="GO:0002098">
    <property type="term" value="P:tRNA wobble uridine modification"/>
    <property type="evidence" value="ECO:0007669"/>
    <property type="project" value="TreeGrafter"/>
</dbReference>
<dbReference type="InterPro" id="IPR002218">
    <property type="entry name" value="MnmG-rel"/>
</dbReference>
<feature type="domain" description="MnmG N-terminal" evidence="10">
    <location>
        <begin position="3"/>
        <end position="274"/>
    </location>
</feature>
<keyword evidence="2" id="KW-0963">Cytoplasm</keyword>
<keyword evidence="3 11" id="KW-0489">Methyltransferase</keyword>
<dbReference type="NCBIfam" id="NF003739">
    <property type="entry name" value="PRK05335.1"/>
    <property type="match status" value="1"/>
</dbReference>
<comment type="caution">
    <text evidence="11">The sequence shown here is derived from an EMBL/GenBank/DDBJ whole genome shotgun (WGS) entry which is preliminary data.</text>
</comment>
<evidence type="ECO:0000313" key="11">
    <source>
        <dbReference type="EMBL" id="HCW93638.1"/>
    </source>
</evidence>
<protein>
    <submittedName>
        <fullName evidence="11">FADH(2)-oxidizing methylenetetrahydrofolate--tRNA-(Uracil(54)-C(5))-methyltransferase TrmFO</fullName>
    </submittedName>
</protein>
<dbReference type="GO" id="GO:0005829">
    <property type="term" value="C:cytosol"/>
    <property type="evidence" value="ECO:0007669"/>
    <property type="project" value="TreeGrafter"/>
</dbReference>
<sequence length="357" mass="41291">ETRVPAGNSLAVDRQALARQLTEIIKQHENIEIINEEIKDIPADRPLIIATGPLTSDSFAQTLMKELVSEELFFYDAIAPVISADSIDYNHCFFKSRYDKGEADYLNCPLDKETFELFYNELLDAEKVPLKDFEEASVFEACMPLEEMAERGEKTLTFGPLKPVGLDHPDTGDKYYAVLQLRKENKEGTAYNLVGCQTKMKIPEQKRVFRIIPALRNAEFLRYGSIHRNTYINSPLYLANNYRMKEQDIYFAGQITGVEGYIESIASGLTAAYDLIFRLHLDKQLNFPETTAISALQRYVQEYKNKYTPSNFHFGLLPRLEEKIKKKKLKKEKLSEMSLKDLQRYWVDNYENRQSSR</sequence>
<accession>A0A3D5QD35</accession>
<dbReference type="EMBL" id="DPPF01000166">
    <property type="protein sequence ID" value="HCW93638.1"/>
    <property type="molecule type" value="Genomic_DNA"/>
</dbReference>
<dbReference type="InterPro" id="IPR004417">
    <property type="entry name" value="TrmFO"/>
</dbReference>
<evidence type="ECO:0000256" key="4">
    <source>
        <dbReference type="ARBA" id="ARBA00022630"/>
    </source>
</evidence>
<dbReference type="GO" id="GO:0050660">
    <property type="term" value="F:flavin adenine dinucleotide binding"/>
    <property type="evidence" value="ECO:0007669"/>
    <property type="project" value="InterPro"/>
</dbReference>
<feature type="non-terminal residue" evidence="11">
    <location>
        <position position="1"/>
    </location>
</feature>
<dbReference type="NCBIfam" id="TIGR00137">
    <property type="entry name" value="gid_trmFO"/>
    <property type="match status" value="1"/>
</dbReference>
<comment type="cofactor">
    <cofactor evidence="1">
        <name>FAD</name>
        <dbReference type="ChEBI" id="CHEBI:57692"/>
    </cofactor>
</comment>
<evidence type="ECO:0000256" key="6">
    <source>
        <dbReference type="ARBA" id="ARBA00022694"/>
    </source>
</evidence>
<dbReference type="Pfam" id="PF01134">
    <property type="entry name" value="GIDA"/>
    <property type="match status" value="1"/>
</dbReference>
<keyword evidence="8" id="KW-0521">NADP</keyword>
<evidence type="ECO:0000313" key="12">
    <source>
        <dbReference type="Proteomes" id="UP000262325"/>
    </source>
</evidence>
<reference evidence="11 12" key="1">
    <citation type="journal article" date="2018" name="Nat. Biotechnol.">
        <title>A standardized bacterial taxonomy based on genome phylogeny substantially revises the tree of life.</title>
        <authorList>
            <person name="Parks D.H."/>
            <person name="Chuvochina M."/>
            <person name="Waite D.W."/>
            <person name="Rinke C."/>
            <person name="Skarshewski A."/>
            <person name="Chaumeil P.A."/>
            <person name="Hugenholtz P."/>
        </authorList>
    </citation>
    <scope>NUCLEOTIDE SEQUENCE [LARGE SCALE GENOMIC DNA]</scope>
    <source>
        <strain evidence="11">UBA8672</strain>
    </source>
</reference>